<keyword evidence="3" id="KW-0511">Multifunctional enzyme</keyword>
<dbReference type="PANTHER" id="PTHR43775:SF51">
    <property type="entry name" value="INACTIVE PHENOLPHTHIOCEROL SYNTHESIS POLYKETIDE SYNTHASE TYPE I PKS1-RELATED"/>
    <property type="match status" value="1"/>
</dbReference>
<dbReference type="InterPro" id="IPR016035">
    <property type="entry name" value="Acyl_Trfase/lysoPLipase"/>
</dbReference>
<evidence type="ECO:0000313" key="6">
    <source>
        <dbReference type="Proteomes" id="UP000323454"/>
    </source>
</evidence>
<dbReference type="InterPro" id="IPR014031">
    <property type="entry name" value="Ketoacyl_synth_C"/>
</dbReference>
<dbReference type="InterPro" id="IPR014043">
    <property type="entry name" value="Acyl_transferase_dom"/>
</dbReference>
<evidence type="ECO:0000313" key="5">
    <source>
        <dbReference type="EMBL" id="KAA2246248.1"/>
    </source>
</evidence>
<dbReference type="InterPro" id="IPR020841">
    <property type="entry name" value="PKS_Beta-ketoAc_synthase_dom"/>
</dbReference>
<dbReference type="InterPro" id="IPR032821">
    <property type="entry name" value="PKS_assoc"/>
</dbReference>
<dbReference type="AlphaFoldDB" id="A0A5B2W600"/>
<dbReference type="Pfam" id="PF00698">
    <property type="entry name" value="Acyl_transf_1"/>
    <property type="match status" value="1"/>
</dbReference>
<dbReference type="GO" id="GO:0030639">
    <property type="term" value="P:polyketide biosynthetic process"/>
    <property type="evidence" value="ECO:0007669"/>
    <property type="project" value="UniProtKB-ARBA"/>
</dbReference>
<evidence type="ECO:0000256" key="2">
    <source>
        <dbReference type="ARBA" id="ARBA00022679"/>
    </source>
</evidence>
<dbReference type="InterPro" id="IPR015083">
    <property type="entry name" value="NorB/c/GfsB-D-like_docking"/>
</dbReference>
<accession>A0A5B2W600</accession>
<dbReference type="GO" id="GO:0006633">
    <property type="term" value="P:fatty acid biosynthetic process"/>
    <property type="evidence" value="ECO:0007669"/>
    <property type="project" value="TreeGrafter"/>
</dbReference>
<dbReference type="InterPro" id="IPR016039">
    <property type="entry name" value="Thiolase-like"/>
</dbReference>
<dbReference type="PROSITE" id="PS52004">
    <property type="entry name" value="KS3_2"/>
    <property type="match status" value="1"/>
</dbReference>
<name>A0A5B2W600_9PSEU</name>
<reference evidence="5 6" key="1">
    <citation type="submission" date="2019-09" db="EMBL/GenBank/DDBJ databases">
        <title>Goodfellowia gen. nov., a new genus of the Pseudonocardineae related to Actinoalloteichus, containing Goodfellowia coeruleoviolacea gen. nov., comb. nov. gen. nov., comb. nov.</title>
        <authorList>
            <person name="Labeda D."/>
        </authorList>
    </citation>
    <scope>NUCLEOTIDE SEQUENCE [LARGE SCALE GENOMIC DNA]</scope>
    <source>
        <strain evidence="5 6">AN110305</strain>
    </source>
</reference>
<comment type="cofactor">
    <cofactor evidence="1">
        <name>pantetheine 4'-phosphate</name>
        <dbReference type="ChEBI" id="CHEBI:47942"/>
    </cofactor>
</comment>
<evidence type="ECO:0000256" key="3">
    <source>
        <dbReference type="ARBA" id="ARBA00023268"/>
    </source>
</evidence>
<evidence type="ECO:0000259" key="4">
    <source>
        <dbReference type="PROSITE" id="PS52004"/>
    </source>
</evidence>
<organism evidence="5 6">
    <name type="scientific">Solihabitans fulvus</name>
    <dbReference type="NCBI Taxonomy" id="1892852"/>
    <lineage>
        <taxon>Bacteria</taxon>
        <taxon>Bacillati</taxon>
        <taxon>Actinomycetota</taxon>
        <taxon>Actinomycetes</taxon>
        <taxon>Pseudonocardiales</taxon>
        <taxon>Pseudonocardiaceae</taxon>
        <taxon>Solihabitans</taxon>
    </lineage>
</organism>
<dbReference type="EMBL" id="VUOB01000138">
    <property type="protein sequence ID" value="KAA2246248.1"/>
    <property type="molecule type" value="Genomic_DNA"/>
</dbReference>
<dbReference type="CDD" id="cd00833">
    <property type="entry name" value="PKS"/>
    <property type="match status" value="1"/>
</dbReference>
<dbReference type="InterPro" id="IPR014030">
    <property type="entry name" value="Ketoacyl_synth_N"/>
</dbReference>
<keyword evidence="6" id="KW-1185">Reference proteome</keyword>
<feature type="non-terminal residue" evidence="5">
    <location>
        <position position="701"/>
    </location>
</feature>
<dbReference type="Gene3D" id="3.40.47.10">
    <property type="match status" value="1"/>
</dbReference>
<reference evidence="5 6" key="2">
    <citation type="submission" date="2019-09" db="EMBL/GenBank/DDBJ databases">
        <authorList>
            <person name="Jin C."/>
        </authorList>
    </citation>
    <scope>NUCLEOTIDE SEQUENCE [LARGE SCALE GENOMIC DNA]</scope>
    <source>
        <strain evidence="5 6">AN110305</strain>
    </source>
</reference>
<dbReference type="Pfam" id="PF02801">
    <property type="entry name" value="Ketoacyl-synt_C"/>
    <property type="match status" value="1"/>
</dbReference>
<dbReference type="Gene3D" id="3.40.366.10">
    <property type="entry name" value="Malonyl-Coenzyme A Acyl Carrier Protein, domain 2"/>
    <property type="match status" value="1"/>
</dbReference>
<gene>
    <name evidence="5" type="ORF">F0L68_40755</name>
</gene>
<dbReference type="Proteomes" id="UP000323454">
    <property type="component" value="Unassembled WGS sequence"/>
</dbReference>
<evidence type="ECO:0000256" key="1">
    <source>
        <dbReference type="ARBA" id="ARBA00001957"/>
    </source>
</evidence>
<sequence>MTVPTEKLVEALRASLKEVELLRERNRELAEASSEPIAIIGMGCRYPGGVRSPDDLWSLVEQEIDAVSDFPTDRGWDLDALYHPDPDHPGTSYVRVAGFLHDVADFDARFFKISPREALAMDPQQRLLLETTWETVENARIDPLSLRGSQTGVFVGAMFNDYASHFEHGPAEVEGYILTGNSIAVISGRVSYVFGFEGPVVSVDTASSSSLVALHLACQSLRNRECEFAVTGGVGVLATPVGFIEFSRQRGLSSDGRCRSFSAKADGTNWSEGVGVLLLERLSDARRNGHRVLAVVRGNAMGSDGASNGLTAPNGLSQQRVIRQALANAGLTPSEVDAVEAHGTATVLGDPVEAQALLATYGQHRADREPLWLGTLKSNIGHAHAAAGVGGVIKTVQAMRHGVLPKTLHCAEPSPFVDWSSGDVRLLTEARQWPDTNHPRRAGVSSFGVGGTLAHVVLEQQPPEPPDGPAADGPGLLVVPWVLSGRGAAGLRAQAARLTEFLSTRPDLDSTDIARSLVTTRALLDDRAVITGGDRATLLESLTAVARGEDHPNVRRGHSLAPPRIGALFSGQGSQRVGMGLALCAAFPVFRDAFGEVCAQFDGLLDRSLAEVMAAEPGSPEEGLLAQTAYAQPALFAVGVALWRTLQAWGVRPDCVAGHSIGELTAAHVAGVWSLADACMIVAARGRLMQALPLGGAMVAI</sequence>
<feature type="domain" description="Ketosynthase family 3 (KS3)" evidence="4">
    <location>
        <begin position="34"/>
        <end position="460"/>
    </location>
</feature>
<dbReference type="Pfam" id="PF16197">
    <property type="entry name" value="KAsynt_C_assoc"/>
    <property type="match status" value="1"/>
</dbReference>
<dbReference type="FunFam" id="3.40.47.10:FF:000019">
    <property type="entry name" value="Polyketide synthase type I"/>
    <property type="match status" value="1"/>
</dbReference>
<proteinExistence type="predicted"/>
<protein>
    <submittedName>
        <fullName evidence="5">Type I polyketide synthase</fullName>
    </submittedName>
</protein>
<dbReference type="SUPFAM" id="SSF52151">
    <property type="entry name" value="FabD/lysophospholipase-like"/>
    <property type="match status" value="1"/>
</dbReference>
<dbReference type="PANTHER" id="PTHR43775">
    <property type="entry name" value="FATTY ACID SYNTHASE"/>
    <property type="match status" value="1"/>
</dbReference>
<dbReference type="InterPro" id="IPR001227">
    <property type="entry name" value="Ac_transferase_dom_sf"/>
</dbReference>
<dbReference type="GO" id="GO:0017000">
    <property type="term" value="P:antibiotic biosynthetic process"/>
    <property type="evidence" value="ECO:0007669"/>
    <property type="project" value="UniProtKB-ARBA"/>
</dbReference>
<dbReference type="Pfam" id="PF00109">
    <property type="entry name" value="ketoacyl-synt"/>
    <property type="match status" value="1"/>
</dbReference>
<dbReference type="Pfam" id="PF08990">
    <property type="entry name" value="Docking"/>
    <property type="match status" value="1"/>
</dbReference>
<keyword evidence="2" id="KW-0808">Transferase</keyword>
<dbReference type="SMART" id="SM00825">
    <property type="entry name" value="PKS_KS"/>
    <property type="match status" value="1"/>
</dbReference>
<dbReference type="SMART" id="SM00827">
    <property type="entry name" value="PKS_AT"/>
    <property type="match status" value="1"/>
</dbReference>
<dbReference type="OrthoDB" id="3651481at2"/>
<dbReference type="InterPro" id="IPR050091">
    <property type="entry name" value="PKS_NRPS_Biosynth_Enz"/>
</dbReference>
<comment type="caution">
    <text evidence="5">The sequence shown here is derived from an EMBL/GenBank/DDBJ whole genome shotgun (WGS) entry which is preliminary data.</text>
</comment>
<dbReference type="GO" id="GO:0004312">
    <property type="term" value="F:fatty acid synthase activity"/>
    <property type="evidence" value="ECO:0007669"/>
    <property type="project" value="TreeGrafter"/>
</dbReference>
<dbReference type="SUPFAM" id="SSF53901">
    <property type="entry name" value="Thiolase-like"/>
    <property type="match status" value="1"/>
</dbReference>